<feature type="compositionally biased region" description="Low complexity" evidence="1">
    <location>
        <begin position="748"/>
        <end position="764"/>
    </location>
</feature>
<dbReference type="Proteomes" id="UP001500454">
    <property type="component" value="Unassembled WGS sequence"/>
</dbReference>
<feature type="compositionally biased region" description="Basic and acidic residues" evidence="1">
    <location>
        <begin position="771"/>
        <end position="787"/>
    </location>
</feature>
<gene>
    <name evidence="2" type="ORF">GCM10023186_16880</name>
</gene>
<dbReference type="InterPro" id="IPR052894">
    <property type="entry name" value="AsmA-related"/>
</dbReference>
<evidence type="ECO:0008006" key="4">
    <source>
        <dbReference type="Google" id="ProtNLM"/>
    </source>
</evidence>
<sequence>MSWWTDFPRVSVTLHNVRVGGSLPADTVALARLQRMHCAFNAWDMLGGRYRIRALTLSGGAVWLRHNGNGEANYRVFRVDSASTEEAMTFAVEQVQLHNVALGFADSLLRHHYVVQARELEAGLTVTPDTIGVAVRGPMLVEALRLGADTYMRKRELTVAAALRIDRKSRQVFIRPSEITIGEGMYSLAGTVGWGGATRLNVQADGRRTDIQSLFALLPPRMSRRLAAYRSRGEVYFSGTVRGELSAKQNPQVKVRFGCRDASFYHPDTKQTLEHVHLAGTFTNGAQATARQAVLELKDVRGRLRGRPFSGSLRYANLLDPTITLHVRADLDVADALRFYPTPVIRQASGQAKLDIKLNGNVRALRRNPGRAAAQASGEMVLRNVSLKLRDLAPALSGLNGSFLLRRNDVAVTNFSGRLGQSDFLLSGMFRNALGWLLVPNQALLVEADVSSRLLNLNELLSTPEAAGAVSAGSKVGAAETNGYTFKLPANLALDLEASVAQLRFRRLRARGARGKVRLQQQVLSTPGVTLVAAGGRFDVRGSLDARQPTVVQAHTVASCQQVPLDSLFYVFENFGQAFITARHLRGELTAKADADLFFTPQLRPLTERLEAEVHATVRRGELNNFEPMQKLSMVASREQLRHLRFDELTNTVYIQSGTVYVPSMDIRSNVRAASRITVTGTHTFDQQMDYHLAIPLLPGLRRPVFKTTDGGIATSNGPELLLHVWGDEANFRVGYDRERAQARRNGPAAAPSAETKAPATSSPAPAPPPRLRDVLKTPIKPAEKKPAIPQPGEYFEF</sequence>
<proteinExistence type="predicted"/>
<evidence type="ECO:0000256" key="1">
    <source>
        <dbReference type="SAM" id="MobiDB-lite"/>
    </source>
</evidence>
<dbReference type="PANTHER" id="PTHR30441:SF8">
    <property type="entry name" value="DUF748 DOMAIN-CONTAINING PROTEIN"/>
    <property type="match status" value="1"/>
</dbReference>
<evidence type="ECO:0000313" key="3">
    <source>
        <dbReference type="Proteomes" id="UP001500454"/>
    </source>
</evidence>
<dbReference type="PANTHER" id="PTHR30441">
    <property type="entry name" value="DUF748 DOMAIN-CONTAINING PROTEIN"/>
    <property type="match status" value="1"/>
</dbReference>
<reference evidence="3" key="1">
    <citation type="journal article" date="2019" name="Int. J. Syst. Evol. Microbiol.">
        <title>The Global Catalogue of Microorganisms (GCM) 10K type strain sequencing project: providing services to taxonomists for standard genome sequencing and annotation.</title>
        <authorList>
            <consortium name="The Broad Institute Genomics Platform"/>
            <consortium name="The Broad Institute Genome Sequencing Center for Infectious Disease"/>
            <person name="Wu L."/>
            <person name="Ma J."/>
        </authorList>
    </citation>
    <scope>NUCLEOTIDE SEQUENCE [LARGE SCALE GENOMIC DNA]</scope>
    <source>
        <strain evidence="3">JCM 17924</strain>
    </source>
</reference>
<keyword evidence="3" id="KW-1185">Reference proteome</keyword>
<dbReference type="EMBL" id="BAABHA010000002">
    <property type="protein sequence ID" value="GAA4379390.1"/>
    <property type="molecule type" value="Genomic_DNA"/>
</dbReference>
<comment type="caution">
    <text evidence="2">The sequence shown here is derived from an EMBL/GenBank/DDBJ whole genome shotgun (WGS) entry which is preliminary data.</text>
</comment>
<organism evidence="2 3">
    <name type="scientific">Hymenobacter koreensis</name>
    <dbReference type="NCBI Taxonomy" id="1084523"/>
    <lineage>
        <taxon>Bacteria</taxon>
        <taxon>Pseudomonadati</taxon>
        <taxon>Bacteroidota</taxon>
        <taxon>Cytophagia</taxon>
        <taxon>Cytophagales</taxon>
        <taxon>Hymenobacteraceae</taxon>
        <taxon>Hymenobacter</taxon>
    </lineage>
</organism>
<accession>A0ABP8IY09</accession>
<feature type="region of interest" description="Disordered" evidence="1">
    <location>
        <begin position="741"/>
        <end position="798"/>
    </location>
</feature>
<protein>
    <recommendedName>
        <fullName evidence="4">AsmA-like C-terminal domain-containing protein</fullName>
    </recommendedName>
</protein>
<name>A0ABP8IY09_9BACT</name>
<evidence type="ECO:0000313" key="2">
    <source>
        <dbReference type="EMBL" id="GAA4379390.1"/>
    </source>
</evidence>